<dbReference type="InterPro" id="IPR010093">
    <property type="entry name" value="SinI_DNA-bd"/>
</dbReference>
<reference evidence="2 3" key="1">
    <citation type="submission" date="2019-06" db="EMBL/GenBank/DDBJ databases">
        <title>Complete genome sequence of Antarcticibacterium flavum KCTC 52984T from an Antarctic marine sediment.</title>
        <authorList>
            <person name="Lee Y.M."/>
            <person name="Shin S.C."/>
        </authorList>
    </citation>
    <scope>NUCLEOTIDE SEQUENCE [LARGE SCALE GENOMIC DNA]</scope>
    <source>
        <strain evidence="2 3">KCTC 52984</strain>
    </source>
</reference>
<dbReference type="KEGG" id="afla:FHG64_16060"/>
<evidence type="ECO:0000313" key="3">
    <source>
        <dbReference type="Proteomes" id="UP000309016"/>
    </source>
</evidence>
<keyword evidence="3" id="KW-1185">Reference proteome</keyword>
<proteinExistence type="predicted"/>
<accession>A0A5B7X805</accession>
<dbReference type="EMBL" id="CP040812">
    <property type="protein sequence ID" value="QCY70783.1"/>
    <property type="molecule type" value="Genomic_DNA"/>
</dbReference>
<dbReference type="OrthoDB" id="1454024at2"/>
<feature type="domain" description="Helix-turn-helix" evidence="1">
    <location>
        <begin position="60"/>
        <end position="101"/>
    </location>
</feature>
<evidence type="ECO:0000313" key="2">
    <source>
        <dbReference type="EMBL" id="QCY70783.1"/>
    </source>
</evidence>
<dbReference type="RefSeq" id="WP_139067341.1">
    <property type="nucleotide sequence ID" value="NZ_CP040812.1"/>
</dbReference>
<dbReference type="GO" id="GO:0003677">
    <property type="term" value="F:DNA binding"/>
    <property type="evidence" value="ECO:0007669"/>
    <property type="project" value="InterPro"/>
</dbReference>
<name>A0A5B7X805_9FLAO</name>
<organism evidence="2 3">
    <name type="scientific">Antarcticibacterium flavum</name>
    <dbReference type="NCBI Taxonomy" id="2058175"/>
    <lineage>
        <taxon>Bacteria</taxon>
        <taxon>Pseudomonadati</taxon>
        <taxon>Bacteroidota</taxon>
        <taxon>Flavobacteriia</taxon>
        <taxon>Flavobacteriales</taxon>
        <taxon>Flavobacteriaceae</taxon>
        <taxon>Antarcticibacterium</taxon>
    </lineage>
</organism>
<dbReference type="NCBIfam" id="TIGR01764">
    <property type="entry name" value="excise"/>
    <property type="match status" value="1"/>
</dbReference>
<evidence type="ECO:0000259" key="1">
    <source>
        <dbReference type="Pfam" id="PF12728"/>
    </source>
</evidence>
<gene>
    <name evidence="2" type="ORF">FHG64_16060</name>
</gene>
<protein>
    <submittedName>
        <fullName evidence="2">Helix-turn-helix domain-containing protein</fullName>
    </submittedName>
</protein>
<dbReference type="Pfam" id="PF12728">
    <property type="entry name" value="HTH_17"/>
    <property type="match status" value="1"/>
</dbReference>
<dbReference type="AlphaFoldDB" id="A0A5B7X805"/>
<dbReference type="Proteomes" id="UP000309016">
    <property type="component" value="Chromosome"/>
</dbReference>
<dbReference type="InterPro" id="IPR041657">
    <property type="entry name" value="HTH_17"/>
</dbReference>
<sequence length="109" mass="12811">MKVESCYDIILNLDEDQRKKLFQMFNQKNNSSPASSVNYRDIVKANLEALRLYDANNTCMTVEEAAEYFKVHKNTILHKIHKGEIKSEFFGRTHRIPKMQFIEKIINEG</sequence>